<dbReference type="Gene3D" id="3.10.20.310">
    <property type="entry name" value="membrane protein fhac"/>
    <property type="match status" value="1"/>
</dbReference>
<evidence type="ECO:0000256" key="1">
    <source>
        <dbReference type="SAM" id="Phobius"/>
    </source>
</evidence>
<gene>
    <name evidence="2" type="ORF">US42_C0002G0067</name>
</gene>
<dbReference type="EMBL" id="LBSX01000002">
    <property type="protein sequence ID" value="KKQ28112.1"/>
    <property type="molecule type" value="Genomic_DNA"/>
</dbReference>
<keyword evidence="1" id="KW-0472">Membrane</keyword>
<organism evidence="2 3">
    <name type="scientific">Candidatus Magasanikbacteria bacterium GW2011_GWC2_37_14</name>
    <dbReference type="NCBI Taxonomy" id="1619046"/>
    <lineage>
        <taxon>Bacteria</taxon>
        <taxon>Candidatus Magasanikiibacteriota</taxon>
    </lineage>
</organism>
<evidence type="ECO:0000313" key="3">
    <source>
        <dbReference type="Proteomes" id="UP000034849"/>
    </source>
</evidence>
<comment type="caution">
    <text evidence="2">The sequence shown here is derived from an EMBL/GenBank/DDBJ whole genome shotgun (WGS) entry which is preliminary data.</text>
</comment>
<sequence>MFFNPYKFKKQVKRGVRSASCLVFSKDTGLRKATWQYHKQNSCKIKQKSKIFEKLKIVLLTVSLFGTFAILIYHPFFNINKITLQGEERINNDKLQETVKGIINYYHFGILPKKNYFLVNLSEVNDILKERYPIETIATEKIFPNELKITIKEKISQIIYDNGQKYYYLDTIGQVIEPLRLVGDDEWQKTTSILNSTSTTGTPILVEEINKKHTPNVTQIKKEMGDYPIIYDKRTNIDINQTNLNEQIVSDTISWFNQLNKYTNLKFEYLLIESNPLEGEIITNKGWNIKIRFGNNPENDFVKFQHLLQKENVDQNNLKYIDLRYLNKIYWQ</sequence>
<dbReference type="STRING" id="1619046.US42_C0002G0067"/>
<name>A0A0G0GDR3_9BACT</name>
<protein>
    <submittedName>
        <fullName evidence="2">Uncharacterized protein</fullName>
    </submittedName>
</protein>
<proteinExistence type="predicted"/>
<keyword evidence="1" id="KW-1133">Transmembrane helix</keyword>
<keyword evidence="1" id="KW-0812">Transmembrane</keyword>
<dbReference type="AlphaFoldDB" id="A0A0G0GDR3"/>
<dbReference type="Proteomes" id="UP000034849">
    <property type="component" value="Unassembled WGS sequence"/>
</dbReference>
<evidence type="ECO:0000313" key="2">
    <source>
        <dbReference type="EMBL" id="KKQ28112.1"/>
    </source>
</evidence>
<reference evidence="2 3" key="1">
    <citation type="journal article" date="2015" name="Nature">
        <title>rRNA introns, odd ribosomes, and small enigmatic genomes across a large radiation of phyla.</title>
        <authorList>
            <person name="Brown C.T."/>
            <person name="Hug L.A."/>
            <person name="Thomas B.C."/>
            <person name="Sharon I."/>
            <person name="Castelle C.J."/>
            <person name="Singh A."/>
            <person name="Wilkins M.J."/>
            <person name="Williams K.H."/>
            <person name="Banfield J.F."/>
        </authorList>
    </citation>
    <scope>NUCLEOTIDE SEQUENCE [LARGE SCALE GENOMIC DNA]</scope>
</reference>
<feature type="transmembrane region" description="Helical" evidence="1">
    <location>
        <begin position="57"/>
        <end position="76"/>
    </location>
</feature>
<accession>A0A0G0GDR3</accession>